<dbReference type="GO" id="GO:0009055">
    <property type="term" value="F:electron transfer activity"/>
    <property type="evidence" value="ECO:0007669"/>
    <property type="project" value="UniProtKB-UniRule"/>
</dbReference>
<evidence type="ECO:0000313" key="17">
    <source>
        <dbReference type="Proteomes" id="UP000033067"/>
    </source>
</evidence>
<comment type="caution">
    <text evidence="14">Lacks conserved residue(s) required for the propagation of feature annotation.</text>
</comment>
<proteinExistence type="inferred from homology"/>
<sequence>MNPFRWSFRAQFLAGFLGCAALIGYAIYTQLYQGLEPCPLCIFQRIAYAALALVFLAGGLHAPRSPGGRRFYGVLVAIASLVGIGIAGRHVWLQTLPHDLVPACGPPLSFLQETHGPIELVRKVLTGTGDCGTVDWTLLGLSMPAWSLIGFVLLAGWGLQAAFRRRKGRNRL</sequence>
<dbReference type="InterPro" id="IPR023380">
    <property type="entry name" value="DsbB-like_sf"/>
</dbReference>
<evidence type="ECO:0000313" key="16">
    <source>
        <dbReference type="EMBL" id="AKC85990.1"/>
    </source>
</evidence>
<feature type="topological domain" description="Periplasmic" evidence="14">
    <location>
        <begin position="29"/>
        <end position="46"/>
    </location>
</feature>
<dbReference type="AlphaFoldDB" id="A0A0E3UMF2"/>
<dbReference type="GO" id="GO:0005886">
    <property type="term" value="C:plasma membrane"/>
    <property type="evidence" value="ECO:0007669"/>
    <property type="project" value="UniProtKB-SubCell"/>
</dbReference>
<evidence type="ECO:0000256" key="5">
    <source>
        <dbReference type="ARBA" id="ARBA00022519"/>
    </source>
</evidence>
<dbReference type="PANTHER" id="PTHR36570">
    <property type="entry name" value="DISULFIDE BOND FORMATION PROTEIN B"/>
    <property type="match status" value="1"/>
</dbReference>
<dbReference type="Proteomes" id="UP000033067">
    <property type="component" value="Chromosome"/>
</dbReference>
<keyword evidence="9 14" id="KW-0560">Oxidoreductase</keyword>
<comment type="subcellular location">
    <subcellularLocation>
        <location evidence="1">Cell inner membrane</location>
        <topology evidence="1">Multi-pass membrane protein</topology>
    </subcellularLocation>
    <subcellularLocation>
        <location evidence="14">Cell membrane</location>
        <topology evidence="14">Multi-pass membrane protein</topology>
    </subcellularLocation>
</comment>
<reference evidence="16 17" key="1">
    <citation type="journal article" date="2015" name="Genome Announc.">
        <title>Complete Genome Sequence of Pseudoxanthomonas suwonensis Strain J1, a Cellulose-Degrading Bacterium Isolated from Leaf- and Wood-Enriched Soil.</title>
        <authorList>
            <person name="Hou L."/>
            <person name="Jiang J."/>
            <person name="Xu Z."/>
            <person name="Zhou Y."/>
            <person name="Leung F.C."/>
        </authorList>
    </citation>
    <scope>NUCLEOTIDE SEQUENCE [LARGE SCALE GENOMIC DNA]</scope>
    <source>
        <strain evidence="16 17">J1</strain>
    </source>
</reference>
<dbReference type="PANTHER" id="PTHR36570:SF3">
    <property type="entry name" value="DISULFIDE BOND FORMATION PROTEIN B"/>
    <property type="match status" value="1"/>
</dbReference>
<feature type="topological domain" description="Cytoplasmic" evidence="14">
    <location>
        <begin position="1"/>
        <end position="11"/>
    </location>
</feature>
<evidence type="ECO:0000256" key="7">
    <source>
        <dbReference type="ARBA" id="ARBA00022982"/>
    </source>
</evidence>
<feature type="disulfide bond" description="Redox-active" evidence="14">
    <location>
        <begin position="38"/>
        <end position="41"/>
    </location>
</feature>
<evidence type="ECO:0000256" key="12">
    <source>
        <dbReference type="ARBA" id="ARBA00023186"/>
    </source>
</evidence>
<protein>
    <recommendedName>
        <fullName evidence="14">Disulfide bond formation protein B</fullName>
    </recommendedName>
    <alternativeName>
        <fullName evidence="14">Disulfide oxidoreductase</fullName>
    </alternativeName>
</protein>
<keyword evidence="8 14" id="KW-1133">Transmembrane helix</keyword>
<accession>A0A0E3UMF2</accession>
<evidence type="ECO:0000256" key="9">
    <source>
        <dbReference type="ARBA" id="ARBA00023002"/>
    </source>
</evidence>
<dbReference type="Pfam" id="PF02600">
    <property type="entry name" value="DsbB"/>
    <property type="match status" value="1"/>
</dbReference>
<dbReference type="RefSeq" id="WP_052630505.1">
    <property type="nucleotide sequence ID" value="NZ_CP011144.1"/>
</dbReference>
<feature type="topological domain" description="Cytoplasmic" evidence="14">
    <location>
        <begin position="165"/>
        <end position="172"/>
    </location>
</feature>
<dbReference type="KEGG" id="psuw:WQ53_03625"/>
<feature type="transmembrane region" description="Helical" evidence="15">
    <location>
        <begin position="72"/>
        <end position="92"/>
    </location>
</feature>
<evidence type="ECO:0000256" key="8">
    <source>
        <dbReference type="ARBA" id="ARBA00022989"/>
    </source>
</evidence>
<dbReference type="GO" id="GO:0015035">
    <property type="term" value="F:protein-disulfide reductase activity"/>
    <property type="evidence" value="ECO:0007669"/>
    <property type="project" value="UniProtKB-UniRule"/>
</dbReference>
<evidence type="ECO:0000256" key="11">
    <source>
        <dbReference type="ARBA" id="ARBA00023157"/>
    </source>
</evidence>
<feature type="transmembrane region" description="Helical" evidence="15">
    <location>
        <begin position="42"/>
        <end position="60"/>
    </location>
</feature>
<organism evidence="16 17">
    <name type="scientific">Pseudoxanthomonas suwonensis</name>
    <dbReference type="NCBI Taxonomy" id="314722"/>
    <lineage>
        <taxon>Bacteria</taxon>
        <taxon>Pseudomonadati</taxon>
        <taxon>Pseudomonadota</taxon>
        <taxon>Gammaproteobacteria</taxon>
        <taxon>Lysobacterales</taxon>
        <taxon>Lysobacteraceae</taxon>
        <taxon>Pseudoxanthomonas</taxon>
    </lineage>
</organism>
<evidence type="ECO:0000256" key="1">
    <source>
        <dbReference type="ARBA" id="ARBA00004429"/>
    </source>
</evidence>
<feature type="transmembrane region" description="Helical" evidence="15">
    <location>
        <begin position="145"/>
        <end position="163"/>
    </location>
</feature>
<keyword evidence="3 14" id="KW-0813">Transport</keyword>
<dbReference type="EMBL" id="CP011144">
    <property type="protein sequence ID" value="AKC85990.1"/>
    <property type="molecule type" value="Genomic_DNA"/>
</dbReference>
<keyword evidence="7 14" id="KW-0249">Electron transport</keyword>
<dbReference type="OrthoDB" id="3711263at2"/>
<dbReference type="PATRIC" id="fig|314722.6.peg.759"/>
<evidence type="ECO:0000256" key="2">
    <source>
        <dbReference type="ARBA" id="ARBA00008823"/>
    </source>
</evidence>
<comment type="similarity">
    <text evidence="2 14">Belongs to the DsbB family.</text>
</comment>
<evidence type="ECO:0000256" key="15">
    <source>
        <dbReference type="SAM" id="Phobius"/>
    </source>
</evidence>
<evidence type="ECO:0000256" key="6">
    <source>
        <dbReference type="ARBA" id="ARBA00022692"/>
    </source>
</evidence>
<dbReference type="Gene3D" id="1.20.1550.10">
    <property type="entry name" value="DsbB-like"/>
    <property type="match status" value="1"/>
</dbReference>
<comment type="function">
    <text evidence="14">Required for disulfide bond formation in some periplasmic proteins. Acts by oxidizing the DsbA protein.</text>
</comment>
<keyword evidence="4 14" id="KW-1003">Cell membrane</keyword>
<dbReference type="InterPro" id="IPR003752">
    <property type="entry name" value="DiS_bond_form_DsbB/BdbC"/>
</dbReference>
<keyword evidence="12 14" id="KW-0143">Chaperone</keyword>
<evidence type="ECO:0000256" key="3">
    <source>
        <dbReference type="ARBA" id="ARBA00022448"/>
    </source>
</evidence>
<evidence type="ECO:0000256" key="13">
    <source>
        <dbReference type="ARBA" id="ARBA00023284"/>
    </source>
</evidence>
<dbReference type="GO" id="GO:0006457">
    <property type="term" value="P:protein folding"/>
    <property type="evidence" value="ECO:0007669"/>
    <property type="project" value="InterPro"/>
</dbReference>
<keyword evidence="6 14" id="KW-0812">Transmembrane</keyword>
<evidence type="ECO:0000256" key="4">
    <source>
        <dbReference type="ARBA" id="ARBA00022475"/>
    </source>
</evidence>
<dbReference type="NCBIfam" id="NF003354">
    <property type="entry name" value="PRK04388.1"/>
    <property type="match status" value="1"/>
</dbReference>
<dbReference type="InterPro" id="IPR050183">
    <property type="entry name" value="DsbB"/>
</dbReference>
<keyword evidence="13 14" id="KW-0676">Redox-active center</keyword>
<evidence type="ECO:0000256" key="14">
    <source>
        <dbReference type="HAMAP-Rule" id="MF_00286"/>
    </source>
</evidence>
<dbReference type="HAMAP" id="MF_00286">
    <property type="entry name" value="DsbB"/>
    <property type="match status" value="1"/>
</dbReference>
<keyword evidence="5" id="KW-0997">Cell inner membrane</keyword>
<name>A0A0E3UMF2_9GAMM</name>
<keyword evidence="17" id="KW-1185">Reference proteome</keyword>
<dbReference type="SUPFAM" id="SSF158442">
    <property type="entry name" value="DsbB-like"/>
    <property type="match status" value="1"/>
</dbReference>
<keyword evidence="10 14" id="KW-0472">Membrane</keyword>
<keyword evidence="11 14" id="KW-1015">Disulfide bond</keyword>
<evidence type="ECO:0000256" key="10">
    <source>
        <dbReference type="ARBA" id="ARBA00023136"/>
    </source>
</evidence>
<gene>
    <name evidence="14" type="primary">dsbB</name>
    <name evidence="16" type="ORF">WQ53_03625</name>
</gene>
<dbReference type="InterPro" id="IPR022920">
    <property type="entry name" value="Disulphide_bond_form_DsbB"/>
</dbReference>